<evidence type="ECO:0000259" key="6">
    <source>
        <dbReference type="PROSITE" id="PS51726"/>
    </source>
</evidence>
<comment type="similarity">
    <text evidence="1">Belongs to the MYST (SAS/MOZ) family.</text>
</comment>
<keyword evidence="7" id="KW-0012">Acyltransferase</keyword>
<organism evidence="7 8">
    <name type="scientific">Piptocephalis cylindrospora</name>
    <dbReference type="NCBI Taxonomy" id="1907219"/>
    <lineage>
        <taxon>Eukaryota</taxon>
        <taxon>Fungi</taxon>
        <taxon>Fungi incertae sedis</taxon>
        <taxon>Zoopagomycota</taxon>
        <taxon>Zoopagomycotina</taxon>
        <taxon>Zoopagomycetes</taxon>
        <taxon>Zoopagales</taxon>
        <taxon>Piptocephalidaceae</taxon>
        <taxon>Piptocephalis</taxon>
    </lineage>
</organism>
<dbReference type="Gene3D" id="1.10.10.10">
    <property type="entry name" value="Winged helix-like DNA-binding domain superfamily/Winged helix DNA-binding domain"/>
    <property type="match status" value="1"/>
</dbReference>
<protein>
    <recommendedName>
        <fullName evidence="2">histone acetyltransferase</fullName>
        <ecNumber evidence="2">2.3.1.48</ecNumber>
    </recommendedName>
</protein>
<feature type="domain" description="MYST-type HAT" evidence="6">
    <location>
        <begin position="1"/>
        <end position="66"/>
    </location>
</feature>
<evidence type="ECO:0000256" key="2">
    <source>
        <dbReference type="ARBA" id="ARBA00013184"/>
    </source>
</evidence>
<dbReference type="Proteomes" id="UP000267251">
    <property type="component" value="Unassembled WGS sequence"/>
</dbReference>
<dbReference type="EC" id="2.3.1.48" evidence="2"/>
<gene>
    <name evidence="7" type="ORF">BJ684DRAFT_5113</name>
</gene>
<reference evidence="8" key="1">
    <citation type="journal article" date="2018" name="Nat. Microbiol.">
        <title>Leveraging single-cell genomics to expand the fungal tree of life.</title>
        <authorList>
            <person name="Ahrendt S.R."/>
            <person name="Quandt C.A."/>
            <person name="Ciobanu D."/>
            <person name="Clum A."/>
            <person name="Salamov A."/>
            <person name="Andreopoulos B."/>
            <person name="Cheng J.F."/>
            <person name="Woyke T."/>
            <person name="Pelin A."/>
            <person name="Henrissat B."/>
            <person name="Reynolds N.K."/>
            <person name="Benny G.L."/>
            <person name="Smith M.E."/>
            <person name="James T.Y."/>
            <person name="Grigoriev I.V."/>
        </authorList>
    </citation>
    <scope>NUCLEOTIDE SEQUENCE [LARGE SCALE GENOMIC DNA]</scope>
</reference>
<dbReference type="InterPro" id="IPR036388">
    <property type="entry name" value="WH-like_DNA-bd_sf"/>
</dbReference>
<dbReference type="EMBL" id="KZ988962">
    <property type="protein sequence ID" value="RKP11376.1"/>
    <property type="molecule type" value="Genomic_DNA"/>
</dbReference>
<feature type="non-terminal residue" evidence="7">
    <location>
        <position position="1"/>
    </location>
</feature>
<name>A0A4P9XY89_9FUNG</name>
<dbReference type="InterPro" id="IPR016181">
    <property type="entry name" value="Acyl_CoA_acyltransferase"/>
</dbReference>
<dbReference type="SUPFAM" id="SSF55729">
    <property type="entry name" value="Acyl-CoA N-acyltransferases (Nat)"/>
    <property type="match status" value="1"/>
</dbReference>
<dbReference type="AlphaFoldDB" id="A0A4P9XY89"/>
<keyword evidence="3 7" id="KW-0808">Transferase</keyword>
<dbReference type="GO" id="GO:0006355">
    <property type="term" value="P:regulation of DNA-templated transcription"/>
    <property type="evidence" value="ECO:0007669"/>
    <property type="project" value="InterPro"/>
</dbReference>
<dbReference type="PROSITE" id="PS51726">
    <property type="entry name" value="MYST_HAT"/>
    <property type="match status" value="1"/>
</dbReference>
<dbReference type="Pfam" id="PF01853">
    <property type="entry name" value="MOZ_SAS"/>
    <property type="match status" value="1"/>
</dbReference>
<evidence type="ECO:0000313" key="8">
    <source>
        <dbReference type="Proteomes" id="UP000267251"/>
    </source>
</evidence>
<sequence>QEKISPEGYNLACILTLPQYQRLGYGRFLIDFSYALSRVEGRTGQPERPLSDLGLRGYYSYWRASL</sequence>
<feature type="active site" description="Proton donor/acceptor" evidence="5">
    <location>
        <position position="47"/>
    </location>
</feature>
<dbReference type="OrthoDB" id="787137at2759"/>
<dbReference type="InterPro" id="IPR050603">
    <property type="entry name" value="MYST_HAT"/>
</dbReference>
<evidence type="ECO:0000256" key="3">
    <source>
        <dbReference type="ARBA" id="ARBA00022679"/>
    </source>
</evidence>
<evidence type="ECO:0000313" key="7">
    <source>
        <dbReference type="EMBL" id="RKP11376.1"/>
    </source>
</evidence>
<dbReference type="GO" id="GO:0004402">
    <property type="term" value="F:histone acetyltransferase activity"/>
    <property type="evidence" value="ECO:0007669"/>
    <property type="project" value="InterPro"/>
</dbReference>
<keyword evidence="8" id="KW-1185">Reference proteome</keyword>
<feature type="non-terminal residue" evidence="7">
    <location>
        <position position="66"/>
    </location>
</feature>
<evidence type="ECO:0000256" key="4">
    <source>
        <dbReference type="ARBA" id="ARBA00022990"/>
    </source>
</evidence>
<evidence type="ECO:0000256" key="1">
    <source>
        <dbReference type="ARBA" id="ARBA00010107"/>
    </source>
</evidence>
<dbReference type="Gene3D" id="3.40.630.30">
    <property type="match status" value="1"/>
</dbReference>
<proteinExistence type="inferred from homology"/>
<accession>A0A4P9XY89</accession>
<dbReference type="PANTHER" id="PTHR10615">
    <property type="entry name" value="HISTONE ACETYLTRANSFERASE"/>
    <property type="match status" value="1"/>
</dbReference>
<dbReference type="InterPro" id="IPR002717">
    <property type="entry name" value="HAT_MYST-type"/>
</dbReference>
<keyword evidence="4" id="KW-0007">Acetylation</keyword>
<evidence type="ECO:0000256" key="5">
    <source>
        <dbReference type="PIRSR" id="PIRSR602717-51"/>
    </source>
</evidence>